<feature type="compositionally biased region" description="Basic and acidic residues" evidence="1">
    <location>
        <begin position="1092"/>
        <end position="1101"/>
    </location>
</feature>
<feature type="compositionally biased region" description="Acidic residues" evidence="1">
    <location>
        <begin position="192"/>
        <end position="202"/>
    </location>
</feature>
<feature type="region of interest" description="Disordered" evidence="1">
    <location>
        <begin position="1454"/>
        <end position="1486"/>
    </location>
</feature>
<feature type="compositionally biased region" description="Low complexity" evidence="1">
    <location>
        <begin position="1146"/>
        <end position="1169"/>
    </location>
</feature>
<evidence type="ECO:0000313" key="2">
    <source>
        <dbReference type="EMBL" id="CEL67855.1"/>
    </source>
</evidence>
<gene>
    <name evidence="2" type="ORF">BN1204_036420</name>
</gene>
<feature type="compositionally biased region" description="Basic and acidic residues" evidence="1">
    <location>
        <begin position="422"/>
        <end position="438"/>
    </location>
</feature>
<feature type="region of interest" description="Disordered" evidence="1">
    <location>
        <begin position="909"/>
        <end position="974"/>
    </location>
</feature>
<feature type="region of interest" description="Disordered" evidence="1">
    <location>
        <begin position="135"/>
        <end position="202"/>
    </location>
</feature>
<feature type="compositionally biased region" description="Basic and acidic residues" evidence="1">
    <location>
        <begin position="501"/>
        <end position="512"/>
    </location>
</feature>
<feature type="compositionally biased region" description="Low complexity" evidence="1">
    <location>
        <begin position="936"/>
        <end position="949"/>
    </location>
</feature>
<feature type="region of interest" description="Disordered" evidence="1">
    <location>
        <begin position="36"/>
        <end position="61"/>
    </location>
</feature>
<feature type="compositionally biased region" description="Basic and acidic residues" evidence="1">
    <location>
        <begin position="1121"/>
        <end position="1132"/>
    </location>
</feature>
<proteinExistence type="predicted"/>
<feature type="region of interest" description="Disordered" evidence="1">
    <location>
        <begin position="400"/>
        <end position="438"/>
    </location>
</feature>
<feature type="compositionally biased region" description="Low complexity" evidence="1">
    <location>
        <begin position="1105"/>
        <end position="1118"/>
    </location>
</feature>
<feature type="compositionally biased region" description="Basic and acidic residues" evidence="1">
    <location>
        <begin position="753"/>
        <end position="767"/>
    </location>
</feature>
<feature type="compositionally biased region" description="Polar residues" evidence="1">
    <location>
        <begin position="726"/>
        <end position="735"/>
    </location>
</feature>
<dbReference type="EMBL" id="LN714483">
    <property type="protein sequence ID" value="CEL67855.1"/>
    <property type="molecule type" value="Genomic_DNA"/>
</dbReference>
<feature type="compositionally biased region" description="Acidic residues" evidence="1">
    <location>
        <begin position="491"/>
        <end position="500"/>
    </location>
</feature>
<feature type="compositionally biased region" description="Basic and acidic residues" evidence="1">
    <location>
        <begin position="1469"/>
        <end position="1486"/>
    </location>
</feature>
<organism evidence="2">
    <name type="scientific">Neospora caninum (strain Liverpool)</name>
    <dbReference type="NCBI Taxonomy" id="572307"/>
    <lineage>
        <taxon>Eukaryota</taxon>
        <taxon>Sar</taxon>
        <taxon>Alveolata</taxon>
        <taxon>Apicomplexa</taxon>
        <taxon>Conoidasida</taxon>
        <taxon>Coccidia</taxon>
        <taxon>Eucoccidiorida</taxon>
        <taxon>Eimeriorina</taxon>
        <taxon>Sarcocystidae</taxon>
        <taxon>Neospora</taxon>
    </lineage>
</organism>
<evidence type="ECO:0000256" key="1">
    <source>
        <dbReference type="SAM" id="MobiDB-lite"/>
    </source>
</evidence>
<feature type="compositionally biased region" description="Low complexity" evidence="1">
    <location>
        <begin position="42"/>
        <end position="55"/>
    </location>
</feature>
<feature type="compositionally biased region" description="Basic and acidic residues" evidence="1">
    <location>
        <begin position="669"/>
        <end position="682"/>
    </location>
</feature>
<sequence>MGKATLSENSCTAQLDHESGILNPFQETGCLEILSGERGDSHPFASPSLSSSPVPTENEAKPEDVRVLHAQPFFLPQPPECGTAGGQASRISASYLGSVYAGTVENKYRGDLPGRKGILRCEFLAAAELLAEKTEPLMFPPPPEVLSKPEMKEKQGSGGAGNPPSHAAKASPQDRPTARGARRSLEAQTDQPEGDAAECEADCESGIGPEVRGAVVEQDTCVLPRGCVATETGAGLKNRCETDLEVEREKASVACVDAPADKNRVLQNRKEAPREQNEDRTTVTGLETTLKRVKKTPGSGGDEMYDQTVHSVSFATLPNHTETGARASDGFPDCAQQPCCELDRDGDSATCSSHLLSFVLEETRSEDGTAGSADAPREAAVREREQDTNWLSAEQGMCLDGGELDVQPTQPIAGRSRQVSRFPEEKNGNSEADVGHSRREAEQAAADGDISGLQITSDVAGAVKAIGTLDGREGGEGCELVAAVNPALGQEEGENEETADDTVKPRTRETHGEGACGALVFSETASTLGVAAQSPASPPGQAGTPPNEEGALCVRVQDQDGSAAGRLSRRLAAFTARAAQETPVHGQVAASAEGAAFGEPPHAMCVERQIDGCREGGSEHAPAGERGGQRREQVLDTSVAVPGPEGGPARCSVAALVVAPTSSPSPAANERERNRDAREKSGDALGGSEGGDACLTRLRAGEGGAPPLARAAATGRLQAFDKPQRTPETASTPSGSEKEQEQATLPSNRRRLRPEDSPSRAGREGEKRLRRLASRDGSAVAEQVDSAACVHDAKPINPSIAQAFHPSRISSTLRCAELQTPSKPRLCARGLTKTTSMTPARSPEEDSPLFVPAPSPPPPSASPTPCRLRRSGVSGETETAVCLPSCSATRSKRVWTCPPPDWEIEAVGEQTASTETEPGPNPSETARSFLPLEPEAPNSSCVSAAVSSPSAPPTSPPSAAVSSSRPSLASSSPSPIVTCDAAAASSASLPSSPTLVCASWTDDLPAGSGVVSTASGVPAAAPPPPLLARARSPAREFCAPSLLSPFLVRSQVGRDGTRKLCDGREIDVPGAGGKRSLPGCGDQPSATPTAVPERDSEKLAARVDGTGTAAESAEAGATQRQTDRTTETKEQSVGDADAPARPGLCARESVSASSGASASEAASAARPPACTDDAKRRQQETRSSDSASAFAIVSPSLAVGRSYPSCASSLSSCSPPLSVGASAFRSLDKQSGVRGVDATLGAASCVLASSDEGSRGNVRRLGDAFSASMLLSGSGSTVEGTRPNPEEGAVSPLDARDLQSVERVGRVHVGDRIEVCWRIAGGDEESVAGTSDRGNGETDASGECTAGCREKQHNEASLQTPTDGRQRAGETASISAGTAGDAQAEEASRGVDKIVWWPATVAMLPGPRTVGRESGRRVMLLRYERFEGFPEESAQVIFIGPSRLLHLGAPEQRARETPGLGAPATDETLAARRDPQRRQVRNRETGTEALTCPEARAPVLIFKRPGELPPEDYDSDSDDTSFSIAEILQEQARLDHEEGTAEMPSALHVLDTQFSSLPLLTQMNAAASYRHFADQFLTWLGGIVRVRGQGCTLVKEDIERFAATLRREGSGCLPTSLLR</sequence>
<feature type="compositionally biased region" description="Polar residues" evidence="1">
    <location>
        <begin position="910"/>
        <end position="926"/>
    </location>
</feature>
<feature type="region of interest" description="Disordered" evidence="1">
    <location>
        <begin position="364"/>
        <end position="386"/>
    </location>
</feature>
<feature type="compositionally biased region" description="Basic and acidic residues" evidence="1">
    <location>
        <begin position="1055"/>
        <end position="1067"/>
    </location>
</feature>
<feature type="region of interest" description="Disordered" evidence="1">
    <location>
        <begin position="1273"/>
        <end position="1293"/>
    </location>
</feature>
<feature type="region of interest" description="Disordered" evidence="1">
    <location>
        <begin position="660"/>
        <end position="778"/>
    </location>
</feature>
<feature type="compositionally biased region" description="Basic and acidic residues" evidence="1">
    <location>
        <begin position="375"/>
        <end position="386"/>
    </location>
</feature>
<name>A0A0F7UGZ6_NEOCL</name>
<protein>
    <submittedName>
        <fullName evidence="2">Uncharacterized protein</fullName>
    </submittedName>
</protein>
<feature type="region of interest" description="Disordered" evidence="1">
    <location>
        <begin position="1055"/>
        <end position="1188"/>
    </location>
</feature>
<feature type="compositionally biased region" description="Low complexity" evidence="1">
    <location>
        <begin position="957"/>
        <end position="974"/>
    </location>
</feature>
<feature type="compositionally biased region" description="Basic and acidic residues" evidence="1">
    <location>
        <begin position="1172"/>
        <end position="1183"/>
    </location>
</feature>
<feature type="region of interest" description="Disordered" evidence="1">
    <location>
        <begin position="1349"/>
        <end position="1388"/>
    </location>
</feature>
<feature type="compositionally biased region" description="Pro residues" evidence="1">
    <location>
        <begin position="851"/>
        <end position="862"/>
    </location>
</feature>
<reference evidence="2" key="1">
    <citation type="journal article" date="2015" name="PLoS ONE">
        <title>Comprehensive Evaluation of Toxoplasma gondii VEG and Neospora caninum LIV Genomes with Tachyzoite Stage Transcriptome and Proteome Defines Novel Transcript Features.</title>
        <authorList>
            <person name="Ramaprasad A."/>
            <person name="Mourier T."/>
            <person name="Naeem R."/>
            <person name="Malas T.B."/>
            <person name="Moussa E."/>
            <person name="Panigrahi A."/>
            <person name="Vermont S.J."/>
            <person name="Otto T.D."/>
            <person name="Wastling J."/>
            <person name="Pain A."/>
        </authorList>
    </citation>
    <scope>NUCLEOTIDE SEQUENCE</scope>
    <source>
        <strain evidence="2">Liverpool</strain>
    </source>
</reference>
<accession>A0A0F7UGZ6</accession>
<feature type="region of interest" description="Disordered" evidence="1">
    <location>
        <begin position="831"/>
        <end position="874"/>
    </location>
</feature>
<feature type="region of interest" description="Disordered" evidence="1">
    <location>
        <begin position="1325"/>
        <end position="1344"/>
    </location>
</feature>
<feature type="region of interest" description="Disordered" evidence="1">
    <location>
        <begin position="489"/>
        <end position="512"/>
    </location>
</feature>